<evidence type="ECO:0000313" key="3">
    <source>
        <dbReference type="EMBL" id="PNS15090.1"/>
    </source>
</evidence>
<dbReference type="SUPFAM" id="SSF48403">
    <property type="entry name" value="Ankyrin repeat"/>
    <property type="match status" value="1"/>
</dbReference>
<evidence type="ECO:0000313" key="4">
    <source>
        <dbReference type="Proteomes" id="UP000243797"/>
    </source>
</evidence>
<dbReference type="EMBL" id="NKHZ01000081">
    <property type="protein sequence ID" value="PNS15090.1"/>
    <property type="molecule type" value="Genomic_DNA"/>
</dbReference>
<dbReference type="InterPro" id="IPR036770">
    <property type="entry name" value="Ankyrin_rpt-contain_sf"/>
</dbReference>
<accession>A0A2K1QJL5</accession>
<evidence type="ECO:0000256" key="1">
    <source>
        <dbReference type="PROSITE-ProRule" id="PRU00023"/>
    </source>
</evidence>
<dbReference type="OrthoDB" id="823504at2759"/>
<protein>
    <submittedName>
        <fullName evidence="3">1-phosphatidylinositol 3-phosphate 5-kinase fab1</fullName>
    </submittedName>
</protein>
<dbReference type="Proteomes" id="UP000243797">
    <property type="component" value="Unassembled WGS sequence"/>
</dbReference>
<proteinExistence type="predicted"/>
<feature type="compositionally biased region" description="Acidic residues" evidence="2">
    <location>
        <begin position="55"/>
        <end position="69"/>
    </location>
</feature>
<organism evidence="3 4">
    <name type="scientific">Sphaceloma murrayae</name>
    <dbReference type="NCBI Taxonomy" id="2082308"/>
    <lineage>
        <taxon>Eukaryota</taxon>
        <taxon>Fungi</taxon>
        <taxon>Dikarya</taxon>
        <taxon>Ascomycota</taxon>
        <taxon>Pezizomycotina</taxon>
        <taxon>Dothideomycetes</taxon>
        <taxon>Dothideomycetidae</taxon>
        <taxon>Myriangiales</taxon>
        <taxon>Elsinoaceae</taxon>
        <taxon>Sphaceloma</taxon>
    </lineage>
</organism>
<feature type="region of interest" description="Disordered" evidence="2">
    <location>
        <begin position="44"/>
        <end position="79"/>
    </location>
</feature>
<keyword evidence="4" id="KW-1185">Reference proteome</keyword>
<feature type="compositionally biased region" description="Basic and acidic residues" evidence="2">
    <location>
        <begin position="70"/>
        <end position="79"/>
    </location>
</feature>
<dbReference type="PROSITE" id="PS50088">
    <property type="entry name" value="ANK_REPEAT"/>
    <property type="match status" value="1"/>
</dbReference>
<name>A0A2K1QJL5_9PEZI</name>
<keyword evidence="1" id="KW-0040">ANK repeat</keyword>
<sequence>MTLPYGNIQSRGDESIVVRVSNRAGPGSLLLEELHVDANEMMIEGPVTSNPDDGDKSDDDNVYEETGEEDGVRTESETSGEKTYTVLHWVCQGRHWWPAHQLLPYLVERHGVDISVRNWEGDSSLHLAIGVNSLFSADVARYLLSAGGDMAAVNCNGRFCIDVARQTGQQELVDLLGGLPSRA</sequence>
<reference evidence="3 4" key="1">
    <citation type="submission" date="2017-06" db="EMBL/GenBank/DDBJ databases">
        <title>Draft genome sequence of a variant of Elsinoe murrayae.</title>
        <authorList>
            <person name="Cheng Q."/>
        </authorList>
    </citation>
    <scope>NUCLEOTIDE SEQUENCE [LARGE SCALE GENOMIC DNA]</scope>
    <source>
        <strain evidence="3 4">CQ-2017a</strain>
    </source>
</reference>
<feature type="repeat" description="ANK" evidence="1">
    <location>
        <begin position="120"/>
        <end position="155"/>
    </location>
</feature>
<dbReference type="AlphaFoldDB" id="A0A2K1QJL5"/>
<evidence type="ECO:0000256" key="2">
    <source>
        <dbReference type="SAM" id="MobiDB-lite"/>
    </source>
</evidence>
<keyword evidence="3" id="KW-0418">Kinase</keyword>
<dbReference type="GO" id="GO:0016301">
    <property type="term" value="F:kinase activity"/>
    <property type="evidence" value="ECO:0007669"/>
    <property type="project" value="UniProtKB-KW"/>
</dbReference>
<dbReference type="Gene3D" id="1.25.40.20">
    <property type="entry name" value="Ankyrin repeat-containing domain"/>
    <property type="match status" value="1"/>
</dbReference>
<gene>
    <name evidence="3" type="ORF">CAC42_2319</name>
</gene>
<dbReference type="InParanoid" id="A0A2K1QJL5"/>
<keyword evidence="3" id="KW-0808">Transferase</keyword>
<comment type="caution">
    <text evidence="3">The sequence shown here is derived from an EMBL/GenBank/DDBJ whole genome shotgun (WGS) entry which is preliminary data.</text>
</comment>
<dbReference type="InterPro" id="IPR002110">
    <property type="entry name" value="Ankyrin_rpt"/>
</dbReference>